<reference evidence="2" key="1">
    <citation type="submission" date="2022-12" db="EMBL/GenBank/DDBJ databases">
        <title>Paraconexibacter alkalitolerans sp. nov. and Baekduia alba sp. nov., isolated from soil and emended description of the genera Paraconexibacter (Chun et al., 2020) and Baekduia (An et al., 2020).</title>
        <authorList>
            <person name="Vieira S."/>
            <person name="Huber K.J."/>
            <person name="Geppert A."/>
            <person name="Wolf J."/>
            <person name="Neumann-Schaal M."/>
            <person name="Muesken M."/>
            <person name="Overmann J."/>
        </authorList>
    </citation>
    <scope>NUCLEOTIDE SEQUENCE</scope>
    <source>
        <strain evidence="2">AEG42_29</strain>
    </source>
</reference>
<evidence type="ECO:0000313" key="2">
    <source>
        <dbReference type="EMBL" id="XAY03965.1"/>
    </source>
</evidence>
<sequence>MPRLTPRPHQREDARCARLTATACLCLIAASTAALTSTPEPPNRPAPPQELQPVAGDVRAASMTARAFVEDYLLWTRGQRAPSRIAGASGDVRRELVALRLRPSRGTRRGRPQITELRTDLTSPTAGRATARVIDRVLGAQYTLRLDLARGTDGWEVTDVSA</sequence>
<keyword evidence="1" id="KW-0732">Signal</keyword>
<organism evidence="2">
    <name type="scientific">Paraconexibacter sp. AEG42_29</name>
    <dbReference type="NCBI Taxonomy" id="2997339"/>
    <lineage>
        <taxon>Bacteria</taxon>
        <taxon>Bacillati</taxon>
        <taxon>Actinomycetota</taxon>
        <taxon>Thermoleophilia</taxon>
        <taxon>Solirubrobacterales</taxon>
        <taxon>Paraconexibacteraceae</taxon>
        <taxon>Paraconexibacter</taxon>
    </lineage>
</organism>
<dbReference type="KEGG" id="parq:DSM112329_00791"/>
<gene>
    <name evidence="2" type="ORF">DSM112329_00791</name>
</gene>
<evidence type="ECO:0000256" key="1">
    <source>
        <dbReference type="SAM" id="SignalP"/>
    </source>
</evidence>
<dbReference type="EMBL" id="CP114014">
    <property type="protein sequence ID" value="XAY03965.1"/>
    <property type="molecule type" value="Genomic_DNA"/>
</dbReference>
<feature type="chain" id="PRO_5043728002" evidence="1">
    <location>
        <begin position="37"/>
        <end position="162"/>
    </location>
</feature>
<proteinExistence type="predicted"/>
<accession>A0AAU7AQP9</accession>
<protein>
    <submittedName>
        <fullName evidence="2">Uncharacterized protein</fullName>
    </submittedName>
</protein>
<feature type="signal peptide" evidence="1">
    <location>
        <begin position="1"/>
        <end position="36"/>
    </location>
</feature>
<name>A0AAU7AQP9_9ACTN</name>
<dbReference type="AlphaFoldDB" id="A0AAU7AQP9"/>